<evidence type="ECO:0000313" key="3">
    <source>
        <dbReference type="EMBL" id="KAF3005800.1"/>
    </source>
</evidence>
<dbReference type="Proteomes" id="UP000801428">
    <property type="component" value="Unassembled WGS sequence"/>
</dbReference>
<organism evidence="3 4">
    <name type="scientific">Curvularia kusanoi</name>
    <name type="common">Cochliobolus kusanoi</name>
    <dbReference type="NCBI Taxonomy" id="90978"/>
    <lineage>
        <taxon>Eukaryota</taxon>
        <taxon>Fungi</taxon>
        <taxon>Dikarya</taxon>
        <taxon>Ascomycota</taxon>
        <taxon>Pezizomycotina</taxon>
        <taxon>Dothideomycetes</taxon>
        <taxon>Pleosporomycetidae</taxon>
        <taxon>Pleosporales</taxon>
        <taxon>Pleosporineae</taxon>
        <taxon>Pleosporaceae</taxon>
        <taxon>Curvularia</taxon>
    </lineage>
</organism>
<feature type="region of interest" description="Disordered" evidence="1">
    <location>
        <begin position="200"/>
        <end position="243"/>
    </location>
</feature>
<evidence type="ECO:0000256" key="1">
    <source>
        <dbReference type="SAM" id="MobiDB-lite"/>
    </source>
</evidence>
<comment type="caution">
    <text evidence="3">The sequence shown here is derived from an EMBL/GenBank/DDBJ whole genome shotgun (WGS) entry which is preliminary data.</text>
</comment>
<accession>A0A9P4TI23</accession>
<gene>
    <name evidence="3" type="ORF">E8E13_007769</name>
</gene>
<feature type="region of interest" description="Disordered" evidence="1">
    <location>
        <begin position="272"/>
        <end position="306"/>
    </location>
</feature>
<dbReference type="EMBL" id="SWKU01000006">
    <property type="protein sequence ID" value="KAF3005800.1"/>
    <property type="molecule type" value="Genomic_DNA"/>
</dbReference>
<protein>
    <recommendedName>
        <fullName evidence="2">Probable double zinc ribbon domain-containing protein</fullName>
    </recommendedName>
</protein>
<evidence type="ECO:0000259" key="2">
    <source>
        <dbReference type="Pfam" id="PF26652"/>
    </source>
</evidence>
<sequence length="318" mass="36272">MSIAKWFSKKTLEDSQVSLAEVEQLLKEADVAEDREIPEPYLSAGAEYVEYQTLSVKEWRDGVWYCCKKHENPLVHFKGIFPFKRLACGTCNHVLCPDCETTDMIVPLGAETPDVKDAGTELRLFQVCSSCGLSHRAEVRRPDHRGKRFCWVPMASKSHSDMCPCGAAAQFDWLKYKINIPWMFRLQSVQEAHNAKMRLTDRQRKTKETSKCQAMPQFQRASTESHTESKKASTHRATPQFQRASTYAHHMNTQSIPRGNETFQLGAVAPSRPQMQRANQSHLNRSDALPAAGRPEVARADTWATADQHRRVYEAFER</sequence>
<feature type="domain" description="Probable double zinc ribbon" evidence="2">
    <location>
        <begin position="62"/>
        <end position="191"/>
    </location>
</feature>
<keyword evidence="4" id="KW-1185">Reference proteome</keyword>
<proteinExistence type="predicted"/>
<feature type="compositionally biased region" description="Polar residues" evidence="1">
    <location>
        <begin position="273"/>
        <end position="283"/>
    </location>
</feature>
<dbReference type="AlphaFoldDB" id="A0A9P4TI23"/>
<feature type="compositionally biased region" description="Basic and acidic residues" evidence="1">
    <location>
        <begin position="200"/>
        <end position="210"/>
    </location>
</feature>
<dbReference type="OrthoDB" id="3765493at2759"/>
<evidence type="ECO:0000313" key="4">
    <source>
        <dbReference type="Proteomes" id="UP000801428"/>
    </source>
</evidence>
<dbReference type="InterPro" id="IPR058253">
    <property type="entry name" value="Zn_ribbon_double"/>
</dbReference>
<reference evidence="3" key="1">
    <citation type="submission" date="2019-04" db="EMBL/GenBank/DDBJ databases">
        <title>Sequencing of skin fungus with MAO and IRED activity.</title>
        <authorList>
            <person name="Marsaioli A.J."/>
            <person name="Bonatto J.M.C."/>
            <person name="Reis Junior O."/>
        </authorList>
    </citation>
    <scope>NUCLEOTIDE SEQUENCE</scope>
    <source>
        <strain evidence="3">30M1</strain>
    </source>
</reference>
<dbReference type="Pfam" id="PF26652">
    <property type="entry name" value="Zn_ribbon_double"/>
    <property type="match status" value="1"/>
</dbReference>
<name>A0A9P4TI23_CURKU</name>